<dbReference type="Proteomes" id="UP001148614">
    <property type="component" value="Unassembled WGS sequence"/>
</dbReference>
<name>A0A9W8NHY8_9PEZI</name>
<feature type="repeat" description="ANK" evidence="3">
    <location>
        <begin position="1287"/>
        <end position="1319"/>
    </location>
</feature>
<dbReference type="EMBL" id="JANPWZ010000505">
    <property type="protein sequence ID" value="KAJ3575968.1"/>
    <property type="molecule type" value="Genomic_DNA"/>
</dbReference>
<feature type="repeat" description="ANK" evidence="3">
    <location>
        <begin position="1188"/>
        <end position="1220"/>
    </location>
</feature>
<dbReference type="SMART" id="SM00248">
    <property type="entry name" value="ANK"/>
    <property type="match status" value="13"/>
</dbReference>
<evidence type="ECO:0000256" key="2">
    <source>
        <dbReference type="ARBA" id="ARBA00023043"/>
    </source>
</evidence>
<sequence length="1422" mass="160151">MDPKEDHGPEIFTYGLNKRSFTEDDTNKPKRRKHDFESSNGASERARRTVNDYTVGWVCALPIEMAAAKCMLQTAHDSLENSPDDSNTYSLGSLHGHNIAIACLPTAGYGTNNAAIVASNMRRTFPSIRIYLLVGVGGGAPSDEHDVRLGDVVVSTAVIQYDMGKTVQQGLFQPTGIERRPVPTLMTAVSALRAQHELKPSKIPIILSKIEEHYPSMGQYTDRQQLQDLLFDSDYEHDKLSPSCNECDSAKLKSRSTRSDEHPVIHYGVIASGNQVMRHAPTRDHLAKQFKAICFEMESAGLMGSFPCLVVRGICDYSDSHKSKAWQKYASATAAAYANELLSIISTSRAQDISLRESIRNNRQLAMDSLSFEKIDARHSNIKSAHAKTCAWLLSHPDYIEWLNPAKFAEHHGLLWIHGKPGAGKSTLMKYIYTRAKENKGTTISFFFNARGDTLEKSTEGMYRSLLLQLLQKMPDLQEVLDSDDHHCLGNNDGTPWQIDTLQHLLSAAISKLGRRRVMCFIDALDECSEAQVRDMVDYFEQLGHSSLDKERELYICFSSRHYPTICVQYGRMLTLEDQQGHSTDLDKYVRSKLKAGKGKDVEPIRTELLRKSAGVFMWVVLVVNILNEEFHRGRIFAVKKRLQETPAELSALFKDILQRDNKNMDDLLLCIQWILYAKLPLKPEEFYYAVVAGLDPELQGLSEWDPQHITLDDLKRFVSSSSKGLAEVTKSKAGTVQFIHESVRDFLLKDGGIHEIWPSLEEDFQSMSHNKLKECCYMYMKTDISEHVPSDVRLPKATSDEAKALRQRASEKFPLLRYATHNVLYHANIAATDVAQEAFLKTFDLEAWINLDNLFANYHNHRHKLSVSLPYILAENNFARLIIEMFPFLDMSISCPRERYRTPLFTAIVNRHQEAVAALLQSRDTVLVERLLRNFRCTRDLKFYKGETPLKCATRGKCPEILHLLLLDQSSKSINLESTEYEGSMSLVSWTASYGYRELMQLLLERGASIESTGPHGETALLRAVRYKSDTELIQLLLERGANIESTGLHGNTALLVAVECKPNNIEVIRLLLDYGANIESTVPNGNTPLLAALKCKPNNIEVIRLLLDYGANVESIDWNGNTPLLAALMWTSSSIEPMQLLLDRGANIESTTFEGDTPLSIAIQNQNTTLMQLLLDRGAKVGNSESFVTSLIRATRNGNLEIVRLLLDHGADTELQDDFGGTLLYHASIHGHLQMAQLLLDRGANVESKNKDGRTILIEAIIKDNRDIVQLLLDRGANVQSADEDGKNPLHYTVYWTNLDITEQLINRGADIESKDKFGRTPLRLAVTKMIATGLWRDPIDGLFWDSDFGDPNSFRTVDQRQIEEVMKLILYRRADINAADNNGITPLLYALEIEDERLVQLLLTWQMDKEGRTPGASPS</sequence>
<evidence type="ECO:0000256" key="3">
    <source>
        <dbReference type="PROSITE-ProRule" id="PRU00023"/>
    </source>
</evidence>
<keyword evidence="1" id="KW-0677">Repeat</keyword>
<feature type="repeat" description="ANK" evidence="3">
    <location>
        <begin position="1221"/>
        <end position="1253"/>
    </location>
</feature>
<evidence type="ECO:0000313" key="8">
    <source>
        <dbReference type="Proteomes" id="UP001148614"/>
    </source>
</evidence>
<accession>A0A9W8NHY8</accession>
<feature type="repeat" description="ANK" evidence="3">
    <location>
        <begin position="1086"/>
        <end position="1120"/>
    </location>
</feature>
<dbReference type="VEuPathDB" id="FungiDB:F4678DRAFT_193294"/>
<dbReference type="PANTHER" id="PTHR24178">
    <property type="entry name" value="MOLTING PROTEIN MLT-4"/>
    <property type="match status" value="1"/>
</dbReference>
<dbReference type="InterPro" id="IPR027417">
    <property type="entry name" value="P-loop_NTPase"/>
</dbReference>
<gene>
    <name evidence="7" type="ORF">NPX13_g3851</name>
</gene>
<dbReference type="VEuPathDB" id="FungiDB:F4678DRAFT_111887"/>
<dbReference type="Pfam" id="PF01048">
    <property type="entry name" value="PNP_UDP_1"/>
    <property type="match status" value="1"/>
</dbReference>
<dbReference type="Pfam" id="PF00023">
    <property type="entry name" value="Ank"/>
    <property type="match status" value="2"/>
</dbReference>
<dbReference type="InterPro" id="IPR056884">
    <property type="entry name" value="NPHP3-like_N"/>
</dbReference>
<dbReference type="SUPFAM" id="SSF52540">
    <property type="entry name" value="P-loop containing nucleoside triphosphate hydrolases"/>
    <property type="match status" value="1"/>
</dbReference>
<dbReference type="PROSITE" id="PS50297">
    <property type="entry name" value="ANK_REP_REGION"/>
    <property type="match status" value="8"/>
</dbReference>
<dbReference type="InterPro" id="IPR036770">
    <property type="entry name" value="Ankyrin_rpt-contain_sf"/>
</dbReference>
<keyword evidence="2 3" id="KW-0040">ANK repeat</keyword>
<feature type="repeat" description="ANK" evidence="3">
    <location>
        <begin position="1051"/>
        <end position="1085"/>
    </location>
</feature>
<feature type="region of interest" description="Disordered" evidence="4">
    <location>
        <begin position="1"/>
        <end position="45"/>
    </location>
</feature>
<proteinExistence type="predicted"/>
<keyword evidence="8" id="KW-1185">Reference proteome</keyword>
<feature type="domain" description="Nucleoside phosphorylase" evidence="5">
    <location>
        <begin position="56"/>
        <end position="324"/>
    </location>
</feature>
<evidence type="ECO:0008006" key="9">
    <source>
        <dbReference type="Google" id="ProtNLM"/>
    </source>
</evidence>
<dbReference type="GO" id="GO:0003824">
    <property type="term" value="F:catalytic activity"/>
    <property type="evidence" value="ECO:0007669"/>
    <property type="project" value="InterPro"/>
</dbReference>
<feature type="repeat" description="ANK" evidence="3">
    <location>
        <begin position="1254"/>
        <end position="1286"/>
    </location>
</feature>
<evidence type="ECO:0000313" key="7">
    <source>
        <dbReference type="EMBL" id="KAJ3575968.1"/>
    </source>
</evidence>
<dbReference type="SUPFAM" id="SSF48403">
    <property type="entry name" value="Ankyrin repeat"/>
    <property type="match status" value="2"/>
</dbReference>
<feature type="repeat" description="ANK" evidence="3">
    <location>
        <begin position="1156"/>
        <end position="1188"/>
    </location>
</feature>
<dbReference type="Gene3D" id="3.40.50.1580">
    <property type="entry name" value="Nucleoside phosphorylase domain"/>
    <property type="match status" value="1"/>
</dbReference>
<organism evidence="7 8">
    <name type="scientific">Xylaria arbuscula</name>
    <dbReference type="NCBI Taxonomy" id="114810"/>
    <lineage>
        <taxon>Eukaryota</taxon>
        <taxon>Fungi</taxon>
        <taxon>Dikarya</taxon>
        <taxon>Ascomycota</taxon>
        <taxon>Pezizomycotina</taxon>
        <taxon>Sordariomycetes</taxon>
        <taxon>Xylariomycetidae</taxon>
        <taxon>Xylariales</taxon>
        <taxon>Xylariaceae</taxon>
        <taxon>Xylaria</taxon>
    </lineage>
</organism>
<feature type="repeat" description="ANK" evidence="3">
    <location>
        <begin position="1017"/>
        <end position="1050"/>
    </location>
</feature>
<dbReference type="InterPro" id="IPR035994">
    <property type="entry name" value="Nucleoside_phosphorylase_sf"/>
</dbReference>
<dbReference type="PROSITE" id="PS50088">
    <property type="entry name" value="ANK_REPEAT"/>
    <property type="match status" value="9"/>
</dbReference>
<protein>
    <recommendedName>
        <fullName evidence="9">Nucleoside phosphorylase domain-containing protein</fullName>
    </recommendedName>
</protein>
<dbReference type="Gene3D" id="1.25.40.20">
    <property type="entry name" value="Ankyrin repeat-containing domain"/>
    <property type="match status" value="2"/>
</dbReference>
<feature type="repeat" description="ANK" evidence="3">
    <location>
        <begin position="1121"/>
        <end position="1155"/>
    </location>
</feature>
<evidence type="ECO:0000259" key="6">
    <source>
        <dbReference type="Pfam" id="PF24883"/>
    </source>
</evidence>
<evidence type="ECO:0000256" key="1">
    <source>
        <dbReference type="ARBA" id="ARBA00022737"/>
    </source>
</evidence>
<dbReference type="GO" id="GO:0009116">
    <property type="term" value="P:nucleoside metabolic process"/>
    <property type="evidence" value="ECO:0007669"/>
    <property type="project" value="InterPro"/>
</dbReference>
<feature type="domain" description="Nephrocystin 3-like N-terminal" evidence="6">
    <location>
        <begin position="389"/>
        <end position="561"/>
    </location>
</feature>
<dbReference type="SUPFAM" id="SSF53167">
    <property type="entry name" value="Purine and uridine phosphorylases"/>
    <property type="match status" value="1"/>
</dbReference>
<dbReference type="Gene3D" id="3.40.50.300">
    <property type="entry name" value="P-loop containing nucleotide triphosphate hydrolases"/>
    <property type="match status" value="1"/>
</dbReference>
<dbReference type="VEuPathDB" id="FungiDB:F4678DRAFT_57683"/>
<dbReference type="Pfam" id="PF24883">
    <property type="entry name" value="NPHP3_N"/>
    <property type="match status" value="1"/>
</dbReference>
<dbReference type="PANTHER" id="PTHR24178:SF9">
    <property type="entry name" value="ANK_REP_REGION DOMAIN-CONTAINING PROTEIN"/>
    <property type="match status" value="1"/>
</dbReference>
<dbReference type="Pfam" id="PF12796">
    <property type="entry name" value="Ank_2"/>
    <property type="match status" value="3"/>
</dbReference>
<dbReference type="InterPro" id="IPR000845">
    <property type="entry name" value="Nucleoside_phosphorylase_d"/>
</dbReference>
<comment type="caution">
    <text evidence="7">The sequence shown here is derived from an EMBL/GenBank/DDBJ whole genome shotgun (WGS) entry which is preliminary data.</text>
</comment>
<evidence type="ECO:0000259" key="5">
    <source>
        <dbReference type="Pfam" id="PF01048"/>
    </source>
</evidence>
<dbReference type="InterPro" id="IPR002110">
    <property type="entry name" value="Ankyrin_rpt"/>
</dbReference>
<reference evidence="7" key="1">
    <citation type="submission" date="2022-07" db="EMBL/GenBank/DDBJ databases">
        <title>Genome Sequence of Xylaria arbuscula.</title>
        <authorList>
            <person name="Buettner E."/>
        </authorList>
    </citation>
    <scope>NUCLEOTIDE SEQUENCE</scope>
    <source>
        <strain evidence="7">VT107</strain>
    </source>
</reference>
<evidence type="ECO:0000256" key="4">
    <source>
        <dbReference type="SAM" id="MobiDB-lite"/>
    </source>
</evidence>
<dbReference type="Pfam" id="PF13637">
    <property type="entry name" value="Ank_4"/>
    <property type="match status" value="1"/>
</dbReference>